<gene>
    <name evidence="2" type="ORF">BIT28_27770</name>
</gene>
<feature type="transmembrane region" description="Helical" evidence="1">
    <location>
        <begin position="39"/>
        <end position="59"/>
    </location>
</feature>
<keyword evidence="1" id="KW-0472">Membrane</keyword>
<dbReference type="OrthoDB" id="9961708at2"/>
<dbReference type="RefSeq" id="WP_075761672.1">
    <property type="nucleotide sequence ID" value="NZ_MJIL01000030.1"/>
</dbReference>
<evidence type="ECO:0000313" key="3">
    <source>
        <dbReference type="Proteomes" id="UP000186905"/>
    </source>
</evidence>
<name>A0A1Q9H7M6_9GAMM</name>
<accession>A0A1Q9H7M6</accession>
<dbReference type="STRING" id="1903952.BIT28_27770"/>
<reference evidence="2 3" key="1">
    <citation type="submission" date="2016-09" db="EMBL/GenBank/DDBJ databases">
        <title>Photobacterium proteolyticum sp. nov. a protease producing bacterium isolated from ocean sediments of Laizhou Bay.</title>
        <authorList>
            <person name="Li Y."/>
        </authorList>
    </citation>
    <scope>NUCLEOTIDE SEQUENCE [LARGE SCALE GENOMIC DNA]</scope>
    <source>
        <strain evidence="2 3">13-12</strain>
    </source>
</reference>
<protein>
    <submittedName>
        <fullName evidence="2">Uncharacterized protein</fullName>
    </submittedName>
</protein>
<organism evidence="2 3">
    <name type="scientific">Photobacterium proteolyticum</name>
    <dbReference type="NCBI Taxonomy" id="1903952"/>
    <lineage>
        <taxon>Bacteria</taxon>
        <taxon>Pseudomonadati</taxon>
        <taxon>Pseudomonadota</taxon>
        <taxon>Gammaproteobacteria</taxon>
        <taxon>Vibrionales</taxon>
        <taxon>Vibrionaceae</taxon>
        <taxon>Photobacterium</taxon>
    </lineage>
</organism>
<comment type="caution">
    <text evidence="2">The sequence shown here is derived from an EMBL/GenBank/DDBJ whole genome shotgun (WGS) entry which is preliminary data.</text>
</comment>
<proteinExistence type="predicted"/>
<evidence type="ECO:0000256" key="1">
    <source>
        <dbReference type="SAM" id="Phobius"/>
    </source>
</evidence>
<keyword evidence="1" id="KW-0812">Transmembrane</keyword>
<keyword evidence="1" id="KW-1133">Transmembrane helix</keyword>
<keyword evidence="3" id="KW-1185">Reference proteome</keyword>
<dbReference type="EMBL" id="MJIL01000030">
    <property type="protein sequence ID" value="OLQ83747.1"/>
    <property type="molecule type" value="Genomic_DNA"/>
</dbReference>
<evidence type="ECO:0000313" key="2">
    <source>
        <dbReference type="EMBL" id="OLQ83747.1"/>
    </source>
</evidence>
<dbReference type="AlphaFoldDB" id="A0A1Q9H7M6"/>
<sequence>MSAQELRQDETRGSLDSRVLALEMNSNNRWETWFGRNPGIVLGSLIAAMCTGFWVYHTWQVERIDKKHQEELTRITKENDSRILWLKEQHKLTSQADKDKCDIEVSKLKSKLLSQSDLANQNITKPSS</sequence>
<dbReference type="Proteomes" id="UP000186905">
    <property type="component" value="Unassembled WGS sequence"/>
</dbReference>